<dbReference type="Gene3D" id="2.30.30.90">
    <property type="match status" value="1"/>
</dbReference>
<dbReference type="InterPro" id="IPR007167">
    <property type="entry name" value="Fe-transptr_FeoA-like"/>
</dbReference>
<accession>A0ABT4DFF1</accession>
<proteinExistence type="predicted"/>
<keyword evidence="1" id="KW-0408">Iron</keyword>
<dbReference type="InterPro" id="IPR052713">
    <property type="entry name" value="FeoA"/>
</dbReference>
<dbReference type="Pfam" id="PF04023">
    <property type="entry name" value="FeoA"/>
    <property type="match status" value="1"/>
</dbReference>
<comment type="caution">
    <text evidence="3">The sequence shown here is derived from an EMBL/GenBank/DDBJ whole genome shotgun (WGS) entry which is preliminary data.</text>
</comment>
<dbReference type="SUPFAM" id="SSF50037">
    <property type="entry name" value="C-terminal domain of transcriptional repressors"/>
    <property type="match status" value="1"/>
</dbReference>
<dbReference type="PANTHER" id="PTHR42954">
    <property type="entry name" value="FE(2+) TRANSPORT PROTEIN A"/>
    <property type="match status" value="1"/>
</dbReference>
<dbReference type="Proteomes" id="UP001062738">
    <property type="component" value="Unassembled WGS sequence"/>
</dbReference>
<sequence length="77" mass="8658">MLTLKEAVVGKSYIVKKIHGTGPLKRRIMDMGITKNSELYIRKVAPLGDPVQISIRGYELSLRKEDAECVEIEIIDS</sequence>
<dbReference type="SMART" id="SM00899">
    <property type="entry name" value="FeoA"/>
    <property type="match status" value="1"/>
</dbReference>
<gene>
    <name evidence="3" type="ORF">OCK72_01510</name>
</gene>
<keyword evidence="4" id="KW-1185">Reference proteome</keyword>
<evidence type="ECO:0000313" key="3">
    <source>
        <dbReference type="EMBL" id="MCY7007325.1"/>
    </source>
</evidence>
<evidence type="ECO:0000256" key="1">
    <source>
        <dbReference type="ARBA" id="ARBA00023004"/>
    </source>
</evidence>
<dbReference type="PANTHER" id="PTHR42954:SF2">
    <property type="entry name" value="FE(2+) TRANSPORT PROTEIN A"/>
    <property type="match status" value="1"/>
</dbReference>
<evidence type="ECO:0000259" key="2">
    <source>
        <dbReference type="SMART" id="SM00899"/>
    </source>
</evidence>
<name>A0ABT4DFF1_FUSSI</name>
<dbReference type="EMBL" id="JAOXXL010000003">
    <property type="protein sequence ID" value="MCY7007325.1"/>
    <property type="molecule type" value="Genomic_DNA"/>
</dbReference>
<dbReference type="InterPro" id="IPR008988">
    <property type="entry name" value="Transcriptional_repressor_C"/>
</dbReference>
<feature type="domain" description="Ferrous iron transporter FeoA-like" evidence="2">
    <location>
        <begin position="2"/>
        <end position="74"/>
    </location>
</feature>
<evidence type="ECO:0000313" key="4">
    <source>
        <dbReference type="Proteomes" id="UP001062738"/>
    </source>
</evidence>
<protein>
    <submittedName>
        <fullName evidence="3">Ferrous iron transport protein A</fullName>
    </submittedName>
</protein>
<reference evidence="3" key="1">
    <citation type="submission" date="2022-09" db="EMBL/GenBank/DDBJ databases">
        <authorList>
            <person name="Zoaiter M."/>
        </authorList>
    </citation>
    <scope>NUCLEOTIDE SEQUENCE</scope>
    <source>
        <strain evidence="3">DSM 19848</strain>
    </source>
</reference>
<dbReference type="InterPro" id="IPR038157">
    <property type="entry name" value="FeoA_core_dom"/>
</dbReference>
<organism evidence="3 4">
    <name type="scientific">Fusobacterium simiae</name>
    <dbReference type="NCBI Taxonomy" id="855"/>
    <lineage>
        <taxon>Bacteria</taxon>
        <taxon>Fusobacteriati</taxon>
        <taxon>Fusobacteriota</taxon>
        <taxon>Fusobacteriia</taxon>
        <taxon>Fusobacteriales</taxon>
        <taxon>Fusobacteriaceae</taxon>
        <taxon>Fusobacterium</taxon>
    </lineage>
</organism>
<dbReference type="RefSeq" id="WP_029757659.1">
    <property type="nucleotide sequence ID" value="NZ_JAOXXL010000003.1"/>
</dbReference>